<organism evidence="2">
    <name type="scientific">uncultured Gemmatimonadaceae bacterium</name>
    <dbReference type="NCBI Taxonomy" id="246130"/>
    <lineage>
        <taxon>Bacteria</taxon>
        <taxon>Pseudomonadati</taxon>
        <taxon>Gemmatimonadota</taxon>
        <taxon>Gemmatimonadia</taxon>
        <taxon>Gemmatimonadales</taxon>
        <taxon>Gemmatimonadaceae</taxon>
        <taxon>environmental samples</taxon>
    </lineage>
</organism>
<dbReference type="InterPro" id="IPR011044">
    <property type="entry name" value="Quino_amine_DH_bsu"/>
</dbReference>
<proteinExistence type="predicted"/>
<reference evidence="2" key="1">
    <citation type="submission" date="2020-02" db="EMBL/GenBank/DDBJ databases">
        <authorList>
            <person name="Meier V. D."/>
        </authorList>
    </citation>
    <scope>NUCLEOTIDE SEQUENCE</scope>
    <source>
        <strain evidence="2">AVDCRST_MAG11</strain>
    </source>
</reference>
<evidence type="ECO:0000313" key="2">
    <source>
        <dbReference type="EMBL" id="CAA9309750.1"/>
    </source>
</evidence>
<sequence length="157" mass="16351">MRHGRLALAALLAALACRRPPPGAAGADSTLSATLDRLPTGARLDPAGAVTDVGPLPLAMVPAPDGQHLVLSLGGWRMQGVQVVSRRTGAVVQTLEQPAAFLGLAFSPDGRTLYASGGNQDVVYRYGWRGGRAERRDSLVLAPKDSGRDGTRYPAGL</sequence>
<dbReference type="AlphaFoldDB" id="A0A6J4KM19"/>
<accession>A0A6J4KM19</accession>
<protein>
    <submittedName>
        <fullName evidence="2">Uncharacterized protein</fullName>
    </submittedName>
</protein>
<gene>
    <name evidence="2" type="ORF">AVDCRST_MAG11-1408</name>
</gene>
<feature type="chain" id="PRO_5026886711" evidence="1">
    <location>
        <begin position="25"/>
        <end position="157"/>
    </location>
</feature>
<keyword evidence="1" id="KW-0732">Signal</keyword>
<dbReference type="PROSITE" id="PS51257">
    <property type="entry name" value="PROKAR_LIPOPROTEIN"/>
    <property type="match status" value="1"/>
</dbReference>
<feature type="non-terminal residue" evidence="2">
    <location>
        <position position="157"/>
    </location>
</feature>
<dbReference type="SUPFAM" id="SSF50969">
    <property type="entry name" value="YVTN repeat-like/Quinoprotein amine dehydrogenase"/>
    <property type="match status" value="1"/>
</dbReference>
<dbReference type="EMBL" id="CADCTU010000321">
    <property type="protein sequence ID" value="CAA9309750.1"/>
    <property type="molecule type" value="Genomic_DNA"/>
</dbReference>
<name>A0A6J4KM19_9BACT</name>
<feature type="signal peptide" evidence="1">
    <location>
        <begin position="1"/>
        <end position="24"/>
    </location>
</feature>
<dbReference type="Gene3D" id="2.130.10.10">
    <property type="entry name" value="YVTN repeat-like/Quinoprotein amine dehydrogenase"/>
    <property type="match status" value="1"/>
</dbReference>
<dbReference type="InterPro" id="IPR015943">
    <property type="entry name" value="WD40/YVTN_repeat-like_dom_sf"/>
</dbReference>
<evidence type="ECO:0000256" key="1">
    <source>
        <dbReference type="SAM" id="SignalP"/>
    </source>
</evidence>